<dbReference type="CDD" id="cd18020">
    <property type="entry name" value="DEXHc_ASCC3_1"/>
    <property type="match status" value="1"/>
</dbReference>
<dbReference type="Gene3D" id="2.60.40.150">
    <property type="entry name" value="C2 domain"/>
    <property type="match status" value="1"/>
</dbReference>
<dbReference type="Pfam" id="PF23445">
    <property type="entry name" value="WHD_SNRNP200"/>
    <property type="match status" value="2"/>
</dbReference>
<dbReference type="Gene3D" id="1.10.10.10">
    <property type="entry name" value="Winged helix-like DNA-binding domain superfamily/Winged helix DNA-binding domain"/>
    <property type="match status" value="2"/>
</dbReference>
<keyword evidence="9" id="KW-1185">Reference proteome</keyword>
<organism evidence="10">
    <name type="scientific">Nippostrongylus brasiliensis</name>
    <name type="common">Rat hookworm</name>
    <dbReference type="NCBI Taxonomy" id="27835"/>
    <lineage>
        <taxon>Eukaryota</taxon>
        <taxon>Metazoa</taxon>
        <taxon>Ecdysozoa</taxon>
        <taxon>Nematoda</taxon>
        <taxon>Chromadorea</taxon>
        <taxon>Rhabditida</taxon>
        <taxon>Rhabditina</taxon>
        <taxon>Rhabditomorpha</taxon>
        <taxon>Strongyloidea</taxon>
        <taxon>Heligmosomidae</taxon>
        <taxon>Nippostrongylus</taxon>
    </lineage>
</organism>
<dbReference type="PROSITE" id="PS51194">
    <property type="entry name" value="HELICASE_CTER"/>
    <property type="match status" value="2"/>
</dbReference>
<dbReference type="WBParaSite" id="NBR_0001036201-mRNA-1">
    <property type="protein sequence ID" value="NBR_0001036201-mRNA-1"/>
    <property type="gene ID" value="NBR_0001036201"/>
</dbReference>
<dbReference type="FunFam" id="1.10.10.10:FF:000012">
    <property type="entry name" value="U5 small nuclear ribonucleoprotein helicase"/>
    <property type="match status" value="1"/>
</dbReference>
<keyword evidence="2" id="KW-0378">Hydrolase</keyword>
<dbReference type="GO" id="GO:0004386">
    <property type="term" value="F:helicase activity"/>
    <property type="evidence" value="ECO:0007669"/>
    <property type="project" value="UniProtKB-KW"/>
</dbReference>
<dbReference type="GO" id="GO:0003676">
    <property type="term" value="F:nucleic acid binding"/>
    <property type="evidence" value="ECO:0007669"/>
    <property type="project" value="InterPro"/>
</dbReference>
<dbReference type="GO" id="GO:0005524">
    <property type="term" value="F:ATP binding"/>
    <property type="evidence" value="ECO:0007669"/>
    <property type="project" value="UniProtKB-KW"/>
</dbReference>
<feature type="domain" description="Helicase C-terminal" evidence="7">
    <location>
        <begin position="596"/>
        <end position="829"/>
    </location>
</feature>
<evidence type="ECO:0000256" key="3">
    <source>
        <dbReference type="ARBA" id="ARBA00022806"/>
    </source>
</evidence>
<evidence type="ECO:0000259" key="6">
    <source>
        <dbReference type="PROSITE" id="PS51192"/>
    </source>
</evidence>
<dbReference type="FunFam" id="3.40.50.300:FF:000102">
    <property type="entry name" value="RNA helicase, activating signal cointegrator 1"/>
    <property type="match status" value="1"/>
</dbReference>
<evidence type="ECO:0000256" key="2">
    <source>
        <dbReference type="ARBA" id="ARBA00022801"/>
    </source>
</evidence>
<dbReference type="SUPFAM" id="SSF46785">
    <property type="entry name" value="Winged helix' DNA-binding domain"/>
    <property type="match status" value="1"/>
</dbReference>
<dbReference type="InterPro" id="IPR004179">
    <property type="entry name" value="Sec63-dom"/>
</dbReference>
<dbReference type="Gene3D" id="3.40.50.300">
    <property type="entry name" value="P-loop containing nucleotide triphosphate hydrolases"/>
    <property type="match status" value="4"/>
</dbReference>
<reference evidence="10" key="1">
    <citation type="submission" date="2016-04" db="UniProtKB">
        <authorList>
            <consortium name="WormBaseParasite"/>
        </authorList>
    </citation>
    <scope>IDENTIFICATION</scope>
</reference>
<dbReference type="SMART" id="SM00490">
    <property type="entry name" value="HELICc"/>
    <property type="match status" value="2"/>
</dbReference>
<keyword evidence="3" id="KW-0347">Helicase</keyword>
<evidence type="ECO:0000259" key="7">
    <source>
        <dbReference type="PROSITE" id="PS51194"/>
    </source>
</evidence>
<dbReference type="FunFam" id="3.40.50.300:FF:000231">
    <property type="entry name" value="Activating signal cointegrator 1 complex subunit 3"/>
    <property type="match status" value="1"/>
</dbReference>
<evidence type="ECO:0000313" key="9">
    <source>
        <dbReference type="Proteomes" id="UP000271162"/>
    </source>
</evidence>
<keyword evidence="4" id="KW-0067">ATP-binding</keyword>
<dbReference type="PIRSF" id="PIRSF039073">
    <property type="entry name" value="BRR2"/>
    <property type="match status" value="1"/>
</dbReference>
<feature type="domain" description="Helicase C-terminal" evidence="7">
    <location>
        <begin position="1422"/>
        <end position="1604"/>
    </location>
</feature>
<dbReference type="PANTHER" id="PTHR47961">
    <property type="entry name" value="DNA POLYMERASE THETA, PUTATIVE (AFU_ORTHOLOGUE AFUA_1G05260)-RELATED"/>
    <property type="match status" value="1"/>
</dbReference>
<dbReference type="FunFam" id="1.10.10.10:FF:000024">
    <property type="entry name" value="U5 small nuclear ribonucleoprotein helicase"/>
    <property type="match status" value="1"/>
</dbReference>
<dbReference type="FunFam" id="3.40.50.300:FF:000062">
    <property type="entry name" value="U5 small nuclear ribonucleoprotein helicase"/>
    <property type="match status" value="1"/>
</dbReference>
<evidence type="ECO:0000313" key="10">
    <source>
        <dbReference type="WBParaSite" id="NBR_0001036201-mRNA-1"/>
    </source>
</evidence>
<gene>
    <name evidence="8" type="ORF">NBR_LOCUS10363</name>
</gene>
<dbReference type="InterPro" id="IPR036388">
    <property type="entry name" value="WH-like_DNA-bd_sf"/>
</dbReference>
<dbReference type="STRING" id="27835.A0A158QZM5"/>
<keyword evidence="1" id="KW-0547">Nucleotide-binding</keyword>
<evidence type="ECO:0000256" key="5">
    <source>
        <dbReference type="ARBA" id="ARBA00054527"/>
    </source>
</evidence>
<dbReference type="Gene3D" id="1.10.150.20">
    <property type="entry name" value="5' to 3' exonuclease, C-terminal subdomain"/>
    <property type="match status" value="1"/>
</dbReference>
<reference evidence="8 9" key="2">
    <citation type="submission" date="2018-11" db="EMBL/GenBank/DDBJ databases">
        <authorList>
            <consortium name="Pathogen Informatics"/>
        </authorList>
    </citation>
    <scope>NUCLEOTIDE SEQUENCE [LARGE SCALE GENOMIC DNA]</scope>
</reference>
<dbReference type="SUPFAM" id="SSF52540">
    <property type="entry name" value="P-loop containing nucleoside triphosphate hydrolases"/>
    <property type="match status" value="4"/>
</dbReference>
<evidence type="ECO:0000313" key="8">
    <source>
        <dbReference type="EMBL" id="VDL73952.1"/>
    </source>
</evidence>
<name>A0A158QZM5_NIPBR</name>
<proteinExistence type="predicted"/>
<comment type="function">
    <text evidence="5">Catalyzes the ATP-dependent unwinding of U4/U6 RNA duplices, an essential step in the assembly of a catalytically active spliceosome. Plays a role in pre-mRNA splicing.</text>
</comment>
<dbReference type="InterPro" id="IPR036390">
    <property type="entry name" value="WH_DNA-bd_sf"/>
</dbReference>
<dbReference type="InterPro" id="IPR057842">
    <property type="entry name" value="WH_MER3"/>
</dbReference>
<dbReference type="GO" id="GO:0016787">
    <property type="term" value="F:hydrolase activity"/>
    <property type="evidence" value="ECO:0007669"/>
    <property type="project" value="UniProtKB-KW"/>
</dbReference>
<dbReference type="EMBL" id="UYSL01020304">
    <property type="protein sequence ID" value="VDL73952.1"/>
    <property type="molecule type" value="Genomic_DNA"/>
</dbReference>
<dbReference type="InterPro" id="IPR035892">
    <property type="entry name" value="C2_domain_sf"/>
</dbReference>
<dbReference type="InterPro" id="IPR011545">
    <property type="entry name" value="DEAD/DEAH_box_helicase_dom"/>
</dbReference>
<dbReference type="PANTHER" id="PTHR47961:SF13">
    <property type="entry name" value="ACTIVATING SIGNAL COINTEGRATOR 1 COMPLEX SUBUNIT 3"/>
    <property type="match status" value="1"/>
</dbReference>
<protein>
    <submittedName>
        <fullName evidence="10">Activating signal cointegrator 1 complex subunit 3</fullName>
    </submittedName>
</protein>
<dbReference type="Gene3D" id="1.10.3380.10">
    <property type="entry name" value="Sec63 N-terminal domain-like domain"/>
    <property type="match status" value="2"/>
</dbReference>
<dbReference type="SUPFAM" id="SSF158702">
    <property type="entry name" value="Sec63 N-terminal domain-like"/>
    <property type="match status" value="2"/>
</dbReference>
<dbReference type="Pfam" id="PF02889">
    <property type="entry name" value="Sec63"/>
    <property type="match status" value="1"/>
</dbReference>
<sequence length="1785" mass="201772">MKHLNEAISISWNLAGSDKEHVQDPVRVGTDAKVSRGKPSTVSSSVINSTLAALNVQPSFVWEETNTLAYIPDEVEWNGPDFERSSIGALVGPEVPVDTVVHQKDLSELDQPCSSSANVGLCCADIIESLKIFFPENHETLGKHLFELVSSDKSSDELQGELIDLLGFDHFEMVGQVLESRDQLLREINGVRSEVTALSKFAREAAARRADGSMYCQQVVVQTKAEAEMRREIRKEQKRAKKELNRIYHAFGDDEKLELELAQREILRIRQLELDQLKWNPTIKGANKPRESYPFVFDVCAESGSAMITINGMKYALPEGSTRESFRTHEEVEVPPMNRGSVGDVHHVFVKDMDDLGQLGFKGYEKLNVIQSIVFEQAYKTKENLLICAPTGAGKTNIAMLCILNTIHEHRMLNGDIAKDDFKIIYIAPMKALATEMTDSFGKRLAPLGLQVRELTGDTTLSKKEISETQMLVLTPEKWDVVTRKGTSDNSLTSLVRLLIIDEVHLLHDDRGPVIETIVARTLRQVEMSQTGIRIVGLSATLPNYVDVARFLRVNPYKGLFFFDGRFRPVPLTQKFIGIKKLGGIRDTQETMNEVCYDEVLSYVKKGHQVLVFVHARNATAALAQAFRERAAQLGHLELFVPPTKSTRGYVMAEKSVGLEKRYVDIGDCDKSHVQASRNSKLFEFFRFGFGVHHAGLVRHDRLLMEKVFHQGHIMVLFCTATLAWGVNLPAHAVVIRGTEVFDAEKGQFADLGVLDVQQIFGRAGRPQFENEGHGIIITTQNKLDKYLGMLIRQAPIESQFFKRIHDNMNAEIALGTVSNVDEAVEWLTYTYYYTRATQNPIAYGLPHTVLDKDPDLRHHLTRMVTDVAVKLDQNQMIRFDSVNAFMHATDLGRIASNFYVKCETIEMLNETGLPVSLSAFMPDDMVIALISMATEFSQLKIREEECLDLEELISCGCVLPLRGGGLASVAGKVNVLLQSYISRTFVRSFSLASESLYVQQNAGRLCRAIFEIVLRRGWAQAANAFLTISKCIEKRVWPNQSTLRQLDDFIRIDLIEKVERRKLTESQLLDLSAKELGYMFSCDGEKLYQAMRMLPRVEVEASLRPITYTIMQVSATITPAFVWNDRLLGKTGAQSFWLTLENIDENLIVHQEQIVINKKKVKLREPQHLVFTIPIRDHQLSNVFQLRLASDYYLVDDTVVALSMHNCILPKSYKAHTGKTLCAELAMFRLLQNNPSKKCVYIAPLKALVRERVEDWRAKFEAKMGYKVVEVSGDYTPDISVLNAAPILITTPEKWDGITRSWATREYVRQVNLIIIDEIHLLGVDRGAVLEAIITRLKILTRRSCVRKSPARLLGLSTALANAGDVAEWLGIRDEGLFNFRPSVRPVPIDVHIQGFPGQHYCPRMALMNKPAFKAIITYSPLKPVLVFVASRRQTRLTAMAFISHLVAESDPRQWLHVDMAELEVLLEHVKDENLKLTLPFGIGMHHAGLSMHERALVEELFVQKKIQVLIATATLAWGINMPAHLVIVKGTEYFDGKTCKYVDYPVTDVLQMMGRAGRPQFDTSAVAVIYVQDVKKTFYKRFLYEPFPVESSLLPVLANHVNAEINAGTISSKQNVMEYIAGTYFYRRLFANPNYYGLEDLSEKCLISFMVGVVDQCVADLIDSKCLIIDEEIGNLRQLQRKLRIRFSTSVMDSSFTKAHLLFQAHFSRTEIPTDYRTDLRSVLDQCVRILQAMRDVCQLNGWLSTALQITILQQMCHSGRWYDDHPLLCLPHLNIYDAERIG</sequence>
<evidence type="ECO:0000256" key="1">
    <source>
        <dbReference type="ARBA" id="ARBA00022741"/>
    </source>
</evidence>
<dbReference type="InterPro" id="IPR001650">
    <property type="entry name" value="Helicase_C-like"/>
</dbReference>
<dbReference type="InterPro" id="IPR014001">
    <property type="entry name" value="Helicase_ATP-bd"/>
</dbReference>
<dbReference type="CDD" id="cd18795">
    <property type="entry name" value="SF2_C_Ski2"/>
    <property type="match status" value="2"/>
</dbReference>
<dbReference type="InterPro" id="IPR027417">
    <property type="entry name" value="P-loop_NTPase"/>
</dbReference>
<dbReference type="SMART" id="SM00973">
    <property type="entry name" value="Sec63"/>
    <property type="match status" value="1"/>
</dbReference>
<dbReference type="PROSITE" id="PS51192">
    <property type="entry name" value="HELICASE_ATP_BIND_1"/>
    <property type="match status" value="2"/>
</dbReference>
<dbReference type="Pfam" id="PF00270">
    <property type="entry name" value="DEAD"/>
    <property type="match status" value="2"/>
</dbReference>
<dbReference type="FunFam" id="1.10.3380.10:FF:000001">
    <property type="entry name" value="U5 small nuclear ribonucleoprotein helicase"/>
    <property type="match status" value="1"/>
</dbReference>
<dbReference type="Pfam" id="PF00271">
    <property type="entry name" value="Helicase_C"/>
    <property type="match status" value="1"/>
</dbReference>
<dbReference type="InterPro" id="IPR050474">
    <property type="entry name" value="Hel308_SKI2-like"/>
</dbReference>
<evidence type="ECO:0000256" key="4">
    <source>
        <dbReference type="ARBA" id="ARBA00022840"/>
    </source>
</evidence>
<feature type="domain" description="Helicase ATP-binding" evidence="6">
    <location>
        <begin position="376"/>
        <end position="560"/>
    </location>
</feature>
<dbReference type="Proteomes" id="UP000271162">
    <property type="component" value="Unassembled WGS sequence"/>
</dbReference>
<dbReference type="SMART" id="SM00487">
    <property type="entry name" value="DEXDc"/>
    <property type="match status" value="2"/>
</dbReference>
<accession>A0A158QZM5</accession>
<feature type="domain" description="Helicase ATP-binding" evidence="6">
    <location>
        <begin position="1218"/>
        <end position="1379"/>
    </location>
</feature>
<dbReference type="OMA" id="MCSATEF"/>